<sequence>MAELFTSDDLDAFGMIVAGEDHRERGEQLVRIVDENLLSDPSDAGYALALAAEKFESAGDLERALELSERAVEESKRPGTLDPNGGLVQVGDYLWKLGRTEEAMAHFESLRPLLAVDSSVGHRLPDTMEELGLAELAVEWITEALPDAISRNPELSPHHASGTLLRVRARIREDLGLGPDRFDALAEKVGSPEPAEYSGSALLFWPRAEFERLVLLWPALSEEFGRTWDEHRAMVEREMQLGATEEPGPFAVLPGEVRELIDLAGPDEYAPDFIDDYEADLTDGRVEIAWPPGRNDACWCGSGAKYKKCCLPRSR</sequence>
<dbReference type="AlphaFoldDB" id="A0A1H3LF80"/>
<dbReference type="InterPro" id="IPR011990">
    <property type="entry name" value="TPR-like_helical_dom_sf"/>
</dbReference>
<name>A0A1H3LF80_9PSEU</name>
<organism evidence="1 2">
    <name type="scientific">Amycolatopsis xylanica</name>
    <dbReference type="NCBI Taxonomy" id="589385"/>
    <lineage>
        <taxon>Bacteria</taxon>
        <taxon>Bacillati</taxon>
        <taxon>Actinomycetota</taxon>
        <taxon>Actinomycetes</taxon>
        <taxon>Pseudonocardiales</taxon>
        <taxon>Pseudonocardiaceae</taxon>
        <taxon>Amycolatopsis</taxon>
    </lineage>
</organism>
<dbReference type="Proteomes" id="UP000199515">
    <property type="component" value="Unassembled WGS sequence"/>
</dbReference>
<dbReference type="OrthoDB" id="3343588at2"/>
<proteinExistence type="predicted"/>
<protein>
    <submittedName>
        <fullName evidence="1">SEC-C motif-containing protein</fullName>
    </submittedName>
</protein>
<dbReference type="STRING" id="589385.SAMN05421504_106184"/>
<evidence type="ECO:0000313" key="1">
    <source>
        <dbReference type="EMBL" id="SDY62976.1"/>
    </source>
</evidence>
<dbReference type="EMBL" id="FNON01000006">
    <property type="protein sequence ID" value="SDY62976.1"/>
    <property type="molecule type" value="Genomic_DNA"/>
</dbReference>
<reference evidence="1 2" key="1">
    <citation type="submission" date="2016-10" db="EMBL/GenBank/DDBJ databases">
        <authorList>
            <person name="de Groot N.N."/>
        </authorList>
    </citation>
    <scope>NUCLEOTIDE SEQUENCE [LARGE SCALE GENOMIC DNA]</scope>
    <source>
        <strain evidence="1 2">CPCC 202699</strain>
    </source>
</reference>
<dbReference type="SUPFAM" id="SSF48452">
    <property type="entry name" value="TPR-like"/>
    <property type="match status" value="1"/>
</dbReference>
<accession>A0A1H3LF80</accession>
<dbReference type="RefSeq" id="WP_091293574.1">
    <property type="nucleotide sequence ID" value="NZ_FNON01000006.1"/>
</dbReference>
<dbReference type="InterPro" id="IPR004027">
    <property type="entry name" value="SEC_C_motif"/>
</dbReference>
<dbReference type="SUPFAM" id="SSF103642">
    <property type="entry name" value="Sec-C motif"/>
    <property type="match status" value="1"/>
</dbReference>
<gene>
    <name evidence="1" type="ORF">SAMN05421504_106184</name>
</gene>
<dbReference type="Gene3D" id="3.10.450.50">
    <property type="match status" value="1"/>
</dbReference>
<evidence type="ECO:0000313" key="2">
    <source>
        <dbReference type="Proteomes" id="UP000199515"/>
    </source>
</evidence>
<dbReference type="Pfam" id="PF02810">
    <property type="entry name" value="SEC-C"/>
    <property type="match status" value="1"/>
</dbReference>
<keyword evidence="2" id="KW-1185">Reference proteome</keyword>
<dbReference type="Gene3D" id="1.25.40.10">
    <property type="entry name" value="Tetratricopeptide repeat domain"/>
    <property type="match status" value="1"/>
</dbReference>